<dbReference type="EMBL" id="LR796623">
    <property type="protein sequence ID" value="CAB4154641.1"/>
    <property type="molecule type" value="Genomic_DNA"/>
</dbReference>
<gene>
    <name evidence="1" type="ORF">UFOVP650_22</name>
</gene>
<organism evidence="1">
    <name type="scientific">uncultured Caudovirales phage</name>
    <dbReference type="NCBI Taxonomy" id="2100421"/>
    <lineage>
        <taxon>Viruses</taxon>
        <taxon>Duplodnaviria</taxon>
        <taxon>Heunggongvirae</taxon>
        <taxon>Uroviricota</taxon>
        <taxon>Caudoviricetes</taxon>
        <taxon>Peduoviridae</taxon>
        <taxon>Maltschvirus</taxon>
        <taxon>Maltschvirus maltsch</taxon>
    </lineage>
</organism>
<accession>A0A6J5NB06</accession>
<protein>
    <submittedName>
        <fullName evidence="1">Uncharacterized protein</fullName>
    </submittedName>
</protein>
<reference evidence="1" key="1">
    <citation type="submission" date="2020-04" db="EMBL/GenBank/DDBJ databases">
        <authorList>
            <person name="Chiriac C."/>
            <person name="Salcher M."/>
            <person name="Ghai R."/>
            <person name="Kavagutti S V."/>
        </authorList>
    </citation>
    <scope>NUCLEOTIDE SEQUENCE</scope>
</reference>
<proteinExistence type="predicted"/>
<name>A0A6J5NB06_9CAUD</name>
<sequence length="105" mass="11860">MRLSLDNGQIHEIDVIDRVKRAFCNCEALGLRCSTCGALTEWPEHALKVLDAAQRLLPIWRAAALRDLQLAQALYRSWRDGDEPEGARSSRLTLVQVGELIYANR</sequence>
<evidence type="ECO:0000313" key="1">
    <source>
        <dbReference type="EMBL" id="CAB4154641.1"/>
    </source>
</evidence>